<organism evidence="3 4">
    <name type="scientific">Caloramator mitchellensis</name>
    <dbReference type="NCBI Taxonomy" id="908809"/>
    <lineage>
        <taxon>Bacteria</taxon>
        <taxon>Bacillati</taxon>
        <taxon>Bacillota</taxon>
        <taxon>Clostridia</taxon>
        <taxon>Eubacteriales</taxon>
        <taxon>Clostridiaceae</taxon>
        <taxon>Caloramator</taxon>
    </lineage>
</organism>
<feature type="chain" id="PRO_5039529578" description="Chromosome partition protein Smc" evidence="2">
    <location>
        <begin position="22"/>
        <end position="309"/>
    </location>
</feature>
<accession>A0A0R3JUE4</accession>
<feature type="region of interest" description="Disordered" evidence="1">
    <location>
        <begin position="147"/>
        <end position="167"/>
    </location>
</feature>
<feature type="signal peptide" evidence="2">
    <location>
        <begin position="1"/>
        <end position="21"/>
    </location>
</feature>
<dbReference type="PROSITE" id="PS51257">
    <property type="entry name" value="PROKAR_LIPOPROTEIN"/>
    <property type="match status" value="1"/>
</dbReference>
<dbReference type="Proteomes" id="UP000052015">
    <property type="component" value="Unassembled WGS sequence"/>
</dbReference>
<evidence type="ECO:0000313" key="4">
    <source>
        <dbReference type="Proteomes" id="UP000052015"/>
    </source>
</evidence>
<gene>
    <name evidence="3" type="ORF">ABG79_00988</name>
</gene>
<evidence type="ECO:0000256" key="2">
    <source>
        <dbReference type="SAM" id="SignalP"/>
    </source>
</evidence>
<feature type="region of interest" description="Disordered" evidence="1">
    <location>
        <begin position="35"/>
        <end position="58"/>
    </location>
</feature>
<keyword evidence="4" id="KW-1185">Reference proteome</keyword>
<evidence type="ECO:0000256" key="1">
    <source>
        <dbReference type="SAM" id="MobiDB-lite"/>
    </source>
</evidence>
<comment type="caution">
    <text evidence="3">The sequence shown here is derived from an EMBL/GenBank/DDBJ whole genome shotgun (WGS) entry which is preliminary data.</text>
</comment>
<evidence type="ECO:0008006" key="5">
    <source>
        <dbReference type="Google" id="ProtNLM"/>
    </source>
</evidence>
<sequence>MKRLLLILLILNMLISSSCNTINNVINKFKKNTTNTKTTQQTTTQTSNQNTNKQTQNNTVEQTQKIDIANEYSILRNDMELQRLNSVKMENEAKEKIRLNFVNSKRQNINSLIQSKKDYITKMYKNMEENANAEYKYKIEKIKSDAQNQKDKLNKSSQYSDDQSKLEEQLNKIEQDRIDKEAKAREELNNKLYNIKIQRDAELMNLKNKQAEIEKLLKDYENSIKNAKDLRDKNQTQYKTSINAKYDVQFNELKSKKVESAFKWKDLINKENQELVEMYLKEDKAYDETVMQQNQWLEDQISKYVSSLQ</sequence>
<keyword evidence="2" id="KW-0732">Signal</keyword>
<evidence type="ECO:0000313" key="3">
    <source>
        <dbReference type="EMBL" id="KRQ87190.1"/>
    </source>
</evidence>
<proteinExistence type="predicted"/>
<name>A0A0R3JUE4_CALMK</name>
<dbReference type="AlphaFoldDB" id="A0A0R3JUE4"/>
<reference evidence="3 4" key="1">
    <citation type="submission" date="2015-09" db="EMBL/GenBank/DDBJ databases">
        <title>Draft genome sequence of a Caloramator mitchellensis, a moderate thermophile from the Great Artesian Basin of Australia.</title>
        <authorList>
            <person name="Patel B.K."/>
        </authorList>
    </citation>
    <scope>NUCLEOTIDE SEQUENCE [LARGE SCALE GENOMIC DNA]</scope>
    <source>
        <strain evidence="3 4">VF08</strain>
    </source>
</reference>
<dbReference type="RefSeq" id="WP_057977726.1">
    <property type="nucleotide sequence ID" value="NZ_LKHP01000004.1"/>
</dbReference>
<dbReference type="EMBL" id="LKHP01000004">
    <property type="protein sequence ID" value="KRQ87190.1"/>
    <property type="molecule type" value="Genomic_DNA"/>
</dbReference>
<protein>
    <recommendedName>
        <fullName evidence="5">Chromosome partition protein Smc</fullName>
    </recommendedName>
</protein>